<keyword evidence="3" id="KW-1185">Reference proteome</keyword>
<proteinExistence type="predicted"/>
<gene>
    <name evidence="2" type="ORF">PCOR1329_LOCUS4010</name>
</gene>
<protein>
    <submittedName>
        <fullName evidence="2">Uncharacterized protein</fullName>
    </submittedName>
</protein>
<comment type="caution">
    <text evidence="2">The sequence shown here is derived from an EMBL/GenBank/DDBJ whole genome shotgun (WGS) entry which is preliminary data.</text>
</comment>
<accession>A0ABN9PTK4</accession>
<organism evidence="2 3">
    <name type="scientific">Prorocentrum cordatum</name>
    <dbReference type="NCBI Taxonomy" id="2364126"/>
    <lineage>
        <taxon>Eukaryota</taxon>
        <taxon>Sar</taxon>
        <taxon>Alveolata</taxon>
        <taxon>Dinophyceae</taxon>
        <taxon>Prorocentrales</taxon>
        <taxon>Prorocentraceae</taxon>
        <taxon>Prorocentrum</taxon>
    </lineage>
</organism>
<dbReference type="EMBL" id="CAUYUJ010001039">
    <property type="protein sequence ID" value="CAK0793856.1"/>
    <property type="molecule type" value="Genomic_DNA"/>
</dbReference>
<evidence type="ECO:0000313" key="3">
    <source>
        <dbReference type="Proteomes" id="UP001189429"/>
    </source>
</evidence>
<sequence length="234" mass="26669">MAGTGGRRKTATAAPDLLAIALMTPIVGGCWYLGCDSVPDFSSYPLEWASRPNKEHLKAWDTLCRQLHEIGEGRRFSQTCMEEAWTTAFEDRVKEHIAKKMMEKDPASVGQKRGPKVKMDGHRYLQSRAARKIFTHWQKLNGYLQSPLRSKADEETQDGEPDSKTIDDDDEDICENQKAEIYKAMLEDDSDLEMVLAKCIDEQTIKKECAIGRRNEFLEMTGRDILLSRCFEVD</sequence>
<name>A0ABN9PTK4_9DINO</name>
<evidence type="ECO:0000256" key="1">
    <source>
        <dbReference type="SAM" id="MobiDB-lite"/>
    </source>
</evidence>
<feature type="region of interest" description="Disordered" evidence="1">
    <location>
        <begin position="148"/>
        <end position="170"/>
    </location>
</feature>
<evidence type="ECO:0000313" key="2">
    <source>
        <dbReference type="EMBL" id="CAK0793856.1"/>
    </source>
</evidence>
<dbReference type="PROSITE" id="PS51257">
    <property type="entry name" value="PROKAR_LIPOPROTEIN"/>
    <property type="match status" value="1"/>
</dbReference>
<dbReference type="Proteomes" id="UP001189429">
    <property type="component" value="Unassembled WGS sequence"/>
</dbReference>
<reference evidence="2" key="1">
    <citation type="submission" date="2023-10" db="EMBL/GenBank/DDBJ databases">
        <authorList>
            <person name="Chen Y."/>
            <person name="Shah S."/>
            <person name="Dougan E. K."/>
            <person name="Thang M."/>
            <person name="Chan C."/>
        </authorList>
    </citation>
    <scope>NUCLEOTIDE SEQUENCE [LARGE SCALE GENOMIC DNA]</scope>
</reference>